<dbReference type="OrthoDB" id="199411at2157"/>
<accession>A0A6B0GQU6</accession>
<feature type="compositionally biased region" description="Acidic residues" evidence="1">
    <location>
        <begin position="82"/>
        <end position="94"/>
    </location>
</feature>
<evidence type="ECO:0000256" key="1">
    <source>
        <dbReference type="SAM" id="MobiDB-lite"/>
    </source>
</evidence>
<feature type="domain" description="Calcineurin-like phosphoesterase" evidence="2">
    <location>
        <begin position="224"/>
        <end position="450"/>
    </location>
</feature>
<gene>
    <name evidence="3" type="ORF">GQS65_18505</name>
</gene>
<dbReference type="Proteomes" id="UP000451471">
    <property type="component" value="Unassembled WGS sequence"/>
</dbReference>
<evidence type="ECO:0000259" key="2">
    <source>
        <dbReference type="Pfam" id="PF00149"/>
    </source>
</evidence>
<evidence type="ECO:0000313" key="3">
    <source>
        <dbReference type="EMBL" id="MWG36451.1"/>
    </source>
</evidence>
<dbReference type="EMBL" id="WSZK01000036">
    <property type="protein sequence ID" value="MWG36451.1"/>
    <property type="molecule type" value="Genomic_DNA"/>
</dbReference>
<keyword evidence="4" id="KW-1185">Reference proteome</keyword>
<dbReference type="InterPro" id="IPR029052">
    <property type="entry name" value="Metallo-depent_PP-like"/>
</dbReference>
<name>A0A6B0GQU6_9EURY</name>
<comment type="caution">
    <text evidence="3">The sequence shown here is derived from an EMBL/GenBank/DDBJ whole genome shotgun (WGS) entry which is preliminary data.</text>
</comment>
<reference evidence="3 4" key="1">
    <citation type="submission" date="2019-12" db="EMBL/GenBank/DDBJ databases">
        <title>Halocatena pleomorpha gen. nov. sp. nov., an extremely halophilic archaeon of family Halobacteriaceae isolated from saltpan soil.</title>
        <authorList>
            <person name="Pal Y."/>
            <person name="Verma A."/>
            <person name="Krishnamurthi S."/>
            <person name="Kumar P."/>
        </authorList>
    </citation>
    <scope>NUCLEOTIDE SEQUENCE [LARGE SCALE GENOMIC DNA]</scope>
    <source>
        <strain evidence="3 4">JCM 16495</strain>
    </source>
</reference>
<feature type="region of interest" description="Disordered" evidence="1">
    <location>
        <begin position="69"/>
        <end position="113"/>
    </location>
</feature>
<protein>
    <recommendedName>
        <fullName evidence="2">Calcineurin-like phosphoesterase domain-containing protein</fullName>
    </recommendedName>
</protein>
<dbReference type="AlphaFoldDB" id="A0A6B0GQU6"/>
<dbReference type="InterPro" id="IPR004843">
    <property type="entry name" value="Calcineurin-like_PHP"/>
</dbReference>
<proteinExistence type="predicted"/>
<dbReference type="SUPFAM" id="SSF56300">
    <property type="entry name" value="Metallo-dependent phosphatases"/>
    <property type="match status" value="1"/>
</dbReference>
<dbReference type="GO" id="GO:0016787">
    <property type="term" value="F:hydrolase activity"/>
    <property type="evidence" value="ECO:0007669"/>
    <property type="project" value="InterPro"/>
</dbReference>
<organism evidence="3 4">
    <name type="scientific">Halomarina oriensis</name>
    <dbReference type="NCBI Taxonomy" id="671145"/>
    <lineage>
        <taxon>Archaea</taxon>
        <taxon>Methanobacteriati</taxon>
        <taxon>Methanobacteriota</taxon>
        <taxon>Stenosarchaea group</taxon>
        <taxon>Halobacteria</taxon>
        <taxon>Halobacteriales</taxon>
        <taxon>Natronomonadaceae</taxon>
        <taxon>Halomarina</taxon>
    </lineage>
</organism>
<sequence>MTAPDADAFTEKQRRVMAVLGDTTQAMADTLGDGYDANAVKSHIFRINRKWPGPNPIRRTDDNRRVWVADTEPPTGDAPAVADDEDGDTADEDGPQYPDLSGVAVEGEPSEDALTERERYIVRQLQQGVGFEALAEDLGERPGVTEAYLRGLKADGWDVYIDETAELVAIEGDHTLRSSEHIGTRTRKANRWWQSRHNQLVREFKSLDTPTVTTDTTPGSEDWVLHLTDIHAGDRVRLPDGTDVYDKHVVADIVRYITEKSLELADYHGADYDNAYLLWGGDYLTGEGVYEGQFEDLDAWLDEQHDMLLDPLIEQVKAYSEQFDSVTVVGMPGNHAEDRASGTSRQANGDLILYKSIRNTVAKLREHGDELLENVGFELAEGSSYINFPLRDGRLKGHLRHGQNRRPQAETSKRKQQWLSTLITHEYSLAWMGHHHVSGVIPWDGPDIVVSGSPKPPGGFVERIAASAQPDPRQGPREIATCCSVADHGMTSRLAIKTHDFDYIEAAQKARD</sequence>
<dbReference type="RefSeq" id="WP_158206107.1">
    <property type="nucleotide sequence ID" value="NZ_WSZK01000036.1"/>
</dbReference>
<evidence type="ECO:0000313" key="4">
    <source>
        <dbReference type="Proteomes" id="UP000451471"/>
    </source>
</evidence>
<dbReference type="Pfam" id="PF00149">
    <property type="entry name" value="Metallophos"/>
    <property type="match status" value="1"/>
</dbReference>